<evidence type="ECO:0000313" key="2">
    <source>
        <dbReference type="EMBL" id="MEQ2439399.1"/>
    </source>
</evidence>
<dbReference type="CDD" id="cd02955">
    <property type="entry name" value="SSP411"/>
    <property type="match status" value="1"/>
</dbReference>
<name>A0ABV1DWK2_9FIRM</name>
<dbReference type="InterPro" id="IPR036249">
    <property type="entry name" value="Thioredoxin-like_sf"/>
</dbReference>
<accession>A0ABV1DWK2</accession>
<dbReference type="InterPro" id="IPR008928">
    <property type="entry name" value="6-hairpin_glycosidase_sf"/>
</dbReference>
<dbReference type="InterPro" id="IPR024705">
    <property type="entry name" value="Ssp411"/>
</dbReference>
<proteinExistence type="predicted"/>
<dbReference type="PANTHER" id="PTHR42899:SF1">
    <property type="entry name" value="SPERMATOGENESIS-ASSOCIATED PROTEIN 20"/>
    <property type="match status" value="1"/>
</dbReference>
<dbReference type="RefSeq" id="WP_349217675.1">
    <property type="nucleotide sequence ID" value="NZ_JBBMFD010000001.1"/>
</dbReference>
<feature type="domain" description="Spermatogenesis-associated protein 20-like TRX" evidence="1">
    <location>
        <begin position="2"/>
        <end position="162"/>
    </location>
</feature>
<dbReference type="InterPro" id="IPR012341">
    <property type="entry name" value="6hp_glycosidase-like_sf"/>
</dbReference>
<sequence length="666" mass="75193">MNQLHTQKSPYLLQHADNPVDWFPWGKEAFQKARNEDKPVFLSIGYSTCHWCHVMAHESFEDTEVADLLNRDFVSMKVDREERPDIDAVYMAVCQALTGSGGWPLTVMMTPEQKPFFAGTYFPKRRRYGQPGLMELLKRVAFLWKTDREQLLEAGDQITAAIGQGQPTGRQEPGRELLHKAYRLFHSQFDRIWGGFGPAPKFPTPHNLLFLMRYAKLEQQPNALNMAETTLQAMARGGIHDQFGGGFSRYSTDETWLAPHFEKMLYDNALLLLSYLYAYQATGKEAYADTARRTAGYILRELTDPRGGFYCGQDADSDGVEGKYYVFTPDEVQSVLGEKDGKEVCRLYGIAEGGNFEGKSIPNRIGQTKPPLSADDKRLQKLLQYRLNRTRLHKDDKVLLSWNAWAILALAKAGQVLGEEACGNAAVKAVRFLEKSMTDERNRLYLRWRDGEAAHDGQLEDYAVYALAMTELYRLTFSVRDLEQALLRARQMMELFEDKEHGGYYITAADAEPLIARPKETYDGAIPSGNAVAAMVLQRLAGLTGDPFWQEAADRQFTFLAGEIERYPAGHSFSLLALADALYPHRELICVKDKGVPEELRQYLMTHPADGLYILVKTRENAQALAKCAPFTAGYPIPEHGAAWYLCKNGACQAPVQAFQNLPLEE</sequence>
<dbReference type="PIRSF" id="PIRSF006402">
    <property type="entry name" value="UCP006402_thioredoxin"/>
    <property type="match status" value="1"/>
</dbReference>
<organism evidence="2 3">
    <name type="scientific">Solibaculum intestinale</name>
    <dbReference type="NCBI Taxonomy" id="3133165"/>
    <lineage>
        <taxon>Bacteria</taxon>
        <taxon>Bacillati</taxon>
        <taxon>Bacillota</taxon>
        <taxon>Clostridia</taxon>
        <taxon>Eubacteriales</taxon>
        <taxon>Oscillospiraceae</taxon>
        <taxon>Solibaculum</taxon>
    </lineage>
</organism>
<dbReference type="Gene3D" id="3.40.30.10">
    <property type="entry name" value="Glutaredoxin"/>
    <property type="match status" value="1"/>
</dbReference>
<reference evidence="2 3" key="1">
    <citation type="submission" date="2024-03" db="EMBL/GenBank/DDBJ databases">
        <title>Human intestinal bacterial collection.</title>
        <authorList>
            <person name="Pauvert C."/>
            <person name="Hitch T.C.A."/>
            <person name="Clavel T."/>
        </authorList>
    </citation>
    <scope>NUCLEOTIDE SEQUENCE [LARGE SCALE GENOMIC DNA]</scope>
    <source>
        <strain evidence="2 3">CLA-JM-H44</strain>
    </source>
</reference>
<gene>
    <name evidence="2" type="ORF">WMO26_01005</name>
</gene>
<dbReference type="Gene3D" id="1.50.10.10">
    <property type="match status" value="2"/>
</dbReference>
<protein>
    <submittedName>
        <fullName evidence="2">Thioredoxin domain-containing protein</fullName>
    </submittedName>
</protein>
<dbReference type="Pfam" id="PF03190">
    <property type="entry name" value="Thioredox_DsbH"/>
    <property type="match status" value="1"/>
</dbReference>
<dbReference type="InterPro" id="IPR004879">
    <property type="entry name" value="Ssp411-like_TRX"/>
</dbReference>
<dbReference type="SUPFAM" id="SSF48208">
    <property type="entry name" value="Six-hairpin glycosidases"/>
    <property type="match status" value="1"/>
</dbReference>
<dbReference type="PANTHER" id="PTHR42899">
    <property type="entry name" value="SPERMATOGENESIS-ASSOCIATED PROTEIN 20"/>
    <property type="match status" value="1"/>
</dbReference>
<keyword evidence="3" id="KW-1185">Reference proteome</keyword>
<dbReference type="Proteomes" id="UP001489509">
    <property type="component" value="Unassembled WGS sequence"/>
</dbReference>
<comment type="caution">
    <text evidence="2">The sequence shown here is derived from an EMBL/GenBank/DDBJ whole genome shotgun (WGS) entry which is preliminary data.</text>
</comment>
<dbReference type="SUPFAM" id="SSF52833">
    <property type="entry name" value="Thioredoxin-like"/>
    <property type="match status" value="1"/>
</dbReference>
<dbReference type="EMBL" id="JBBMFD010000001">
    <property type="protein sequence ID" value="MEQ2439399.1"/>
    <property type="molecule type" value="Genomic_DNA"/>
</dbReference>
<evidence type="ECO:0000313" key="3">
    <source>
        <dbReference type="Proteomes" id="UP001489509"/>
    </source>
</evidence>
<evidence type="ECO:0000259" key="1">
    <source>
        <dbReference type="Pfam" id="PF03190"/>
    </source>
</evidence>